<reference evidence="2" key="1">
    <citation type="journal article" date="2022" name="Mol. Ecol. Resour.">
        <title>The genomes of chicory, endive, great burdock and yacon provide insights into Asteraceae palaeo-polyploidization history and plant inulin production.</title>
        <authorList>
            <person name="Fan W."/>
            <person name="Wang S."/>
            <person name="Wang H."/>
            <person name="Wang A."/>
            <person name="Jiang F."/>
            <person name="Liu H."/>
            <person name="Zhao H."/>
            <person name="Xu D."/>
            <person name="Zhang Y."/>
        </authorList>
    </citation>
    <scope>NUCLEOTIDE SEQUENCE [LARGE SCALE GENOMIC DNA]</scope>
    <source>
        <strain evidence="2">cv. Niubang</strain>
    </source>
</reference>
<accession>A0ACB8XQ26</accession>
<gene>
    <name evidence="1" type="ORF">L6452_38628</name>
</gene>
<evidence type="ECO:0000313" key="2">
    <source>
        <dbReference type="Proteomes" id="UP001055879"/>
    </source>
</evidence>
<protein>
    <submittedName>
        <fullName evidence="1">Uncharacterized protein</fullName>
    </submittedName>
</protein>
<sequence length="158" mass="18126">MELLTDYDCKIKYHRGKANVVVDALSRKERSERLMMIATRVEVTSTLLDEIKRFQAEALKPENLKAERMVSLKESLIEDSRGLKCYNGRIWIPMDEQDVWGPEIRILVAEYEERRSILRGIMSDLPAGKSGTSTTVREAPTVRHPCLEMGTDYNGFCD</sequence>
<name>A0ACB8XQ26_ARCLA</name>
<dbReference type="EMBL" id="CM042061">
    <property type="protein sequence ID" value="KAI3672538.1"/>
    <property type="molecule type" value="Genomic_DNA"/>
</dbReference>
<reference evidence="1 2" key="2">
    <citation type="journal article" date="2022" name="Mol. Ecol. Resour.">
        <title>The genomes of chicory, endive, great burdock and yacon provide insights into Asteraceae paleo-polyploidization history and plant inulin production.</title>
        <authorList>
            <person name="Fan W."/>
            <person name="Wang S."/>
            <person name="Wang H."/>
            <person name="Wang A."/>
            <person name="Jiang F."/>
            <person name="Liu H."/>
            <person name="Zhao H."/>
            <person name="Xu D."/>
            <person name="Zhang Y."/>
        </authorList>
    </citation>
    <scope>NUCLEOTIDE SEQUENCE [LARGE SCALE GENOMIC DNA]</scope>
    <source>
        <strain evidence="2">cv. Niubang</strain>
    </source>
</reference>
<organism evidence="1 2">
    <name type="scientific">Arctium lappa</name>
    <name type="common">Greater burdock</name>
    <name type="synonym">Lappa major</name>
    <dbReference type="NCBI Taxonomy" id="4217"/>
    <lineage>
        <taxon>Eukaryota</taxon>
        <taxon>Viridiplantae</taxon>
        <taxon>Streptophyta</taxon>
        <taxon>Embryophyta</taxon>
        <taxon>Tracheophyta</taxon>
        <taxon>Spermatophyta</taxon>
        <taxon>Magnoliopsida</taxon>
        <taxon>eudicotyledons</taxon>
        <taxon>Gunneridae</taxon>
        <taxon>Pentapetalae</taxon>
        <taxon>asterids</taxon>
        <taxon>campanulids</taxon>
        <taxon>Asterales</taxon>
        <taxon>Asteraceae</taxon>
        <taxon>Carduoideae</taxon>
        <taxon>Cardueae</taxon>
        <taxon>Arctiinae</taxon>
        <taxon>Arctium</taxon>
    </lineage>
</organism>
<proteinExistence type="predicted"/>
<evidence type="ECO:0000313" key="1">
    <source>
        <dbReference type="EMBL" id="KAI3672538.1"/>
    </source>
</evidence>
<keyword evidence="2" id="KW-1185">Reference proteome</keyword>
<comment type="caution">
    <text evidence="1">The sequence shown here is derived from an EMBL/GenBank/DDBJ whole genome shotgun (WGS) entry which is preliminary data.</text>
</comment>
<dbReference type="Proteomes" id="UP001055879">
    <property type="component" value="Linkage Group LG15"/>
</dbReference>